<dbReference type="InterPro" id="IPR056108">
    <property type="entry name" value="DUF7691"/>
</dbReference>
<dbReference type="AlphaFoldDB" id="A0A239WDK4"/>
<evidence type="ECO:0000259" key="2">
    <source>
        <dbReference type="Pfam" id="PF24740"/>
    </source>
</evidence>
<evidence type="ECO:0000313" key="4">
    <source>
        <dbReference type="Proteomes" id="UP000215332"/>
    </source>
</evidence>
<dbReference type="Proteomes" id="UP000215332">
    <property type="component" value="Chromosome 1"/>
</dbReference>
<name>A0A239WDK4_9ACTN</name>
<dbReference type="Pfam" id="PF24740">
    <property type="entry name" value="DUF7691"/>
    <property type="match status" value="1"/>
</dbReference>
<protein>
    <recommendedName>
        <fullName evidence="2">DUF7691 domain-containing protein</fullName>
    </recommendedName>
</protein>
<sequence length="257" mass="28751">MKFTKCFCAGVRVELMGEFRLHALAINEVRDVFGADDVLAAKLRGWALEAFPTPAQPDRHVGRNHLFRRARRRPHIVMHRAGSPTERTADDLLEGRFVAPNELVKSWRVLDLWLEKLSWGTLTTSCTRREYDALEFELARAGVPSYLGLNRLFGGDPQIPLRPAPGMRVGYSRASHVEATCAALDRAVPYLSDDNVRNVRALMDFLEKFPSWYDEARAAGRPRPDLIILRHEDPATLATVPPVSTPGSGILPTRSAS</sequence>
<evidence type="ECO:0000313" key="3">
    <source>
        <dbReference type="EMBL" id="SNV32601.1"/>
    </source>
</evidence>
<feature type="region of interest" description="Disordered" evidence="1">
    <location>
        <begin position="238"/>
        <end position="257"/>
    </location>
</feature>
<reference evidence="3 4" key="1">
    <citation type="submission" date="2017-06" db="EMBL/GenBank/DDBJ databases">
        <authorList>
            <consortium name="Pathogen Informatics"/>
        </authorList>
    </citation>
    <scope>NUCLEOTIDE SEQUENCE [LARGE SCALE GENOMIC DNA]</scope>
    <source>
        <strain evidence="3 4">NCTC11865</strain>
    </source>
</reference>
<proteinExistence type="predicted"/>
<feature type="domain" description="DUF7691" evidence="2">
    <location>
        <begin position="25"/>
        <end position="231"/>
    </location>
</feature>
<accession>A0A239WDK4</accession>
<organism evidence="3 4">
    <name type="scientific">Cutibacterium granulosum</name>
    <dbReference type="NCBI Taxonomy" id="33011"/>
    <lineage>
        <taxon>Bacteria</taxon>
        <taxon>Bacillati</taxon>
        <taxon>Actinomycetota</taxon>
        <taxon>Actinomycetes</taxon>
        <taxon>Propionibacteriales</taxon>
        <taxon>Propionibacteriaceae</taxon>
        <taxon>Cutibacterium</taxon>
    </lineage>
</organism>
<dbReference type="RefSeq" id="WP_157738732.1">
    <property type="nucleotide sequence ID" value="NZ_LT906441.1"/>
</dbReference>
<dbReference type="EMBL" id="LT906441">
    <property type="protein sequence ID" value="SNV32601.1"/>
    <property type="molecule type" value="Genomic_DNA"/>
</dbReference>
<evidence type="ECO:0000256" key="1">
    <source>
        <dbReference type="SAM" id="MobiDB-lite"/>
    </source>
</evidence>
<gene>
    <name evidence="3" type="ORF">SAMEA4412665_00821</name>
</gene>
<dbReference type="KEGG" id="cgrn:4412665_00821"/>